<dbReference type="Proteomes" id="UP000036045">
    <property type="component" value="Unassembled WGS sequence"/>
</dbReference>
<dbReference type="CDD" id="cd04301">
    <property type="entry name" value="NAT_SF"/>
    <property type="match status" value="1"/>
</dbReference>
<sequence>MNRLDIDSIREIAAVTWKNTYSEIIPEGIQAKVLNDAYSDGEMDKRLNSSLTLVAESKDEITGYAFFSGDLYKKDIYLESLYIHPNFQGQGIGRQLLNIGVNKFSDPWTLSLTVYKGNPNISFYEKEGFKITKENNGDFYGHPMIFTVMTKDLKNHCS</sequence>
<keyword evidence="3" id="KW-1185">Reference proteome</keyword>
<evidence type="ECO:0000313" key="3">
    <source>
        <dbReference type="Proteomes" id="UP000036045"/>
    </source>
</evidence>
<dbReference type="SUPFAM" id="SSF55729">
    <property type="entry name" value="Acyl-CoA N-acyltransferases (Nat)"/>
    <property type="match status" value="1"/>
</dbReference>
<dbReference type="AlphaFoldDB" id="A0A0J1IRL7"/>
<gene>
    <name evidence="2" type="ORF">ABW02_02170</name>
</gene>
<dbReference type="Gene3D" id="3.40.630.30">
    <property type="match status" value="1"/>
</dbReference>
<dbReference type="Pfam" id="PF13673">
    <property type="entry name" value="Acetyltransf_10"/>
    <property type="match status" value="1"/>
</dbReference>
<dbReference type="GO" id="GO:0016747">
    <property type="term" value="F:acyltransferase activity, transferring groups other than amino-acyl groups"/>
    <property type="evidence" value="ECO:0007669"/>
    <property type="project" value="InterPro"/>
</dbReference>
<name>A0A0J1IRL7_NIACI</name>
<dbReference type="EMBL" id="LDPH01000001">
    <property type="protein sequence ID" value="KLV28598.1"/>
    <property type="molecule type" value="Genomic_DNA"/>
</dbReference>
<dbReference type="PATRIC" id="fig|1397.4.peg.484"/>
<comment type="caution">
    <text evidence="2">The sequence shown here is derived from an EMBL/GenBank/DDBJ whole genome shotgun (WGS) entry which is preliminary data.</text>
</comment>
<reference evidence="2 3" key="1">
    <citation type="submission" date="2015-05" db="EMBL/GenBank/DDBJ databases">
        <title>Whole genome sequence and identification of bacterial endophytes from Costus igneus.</title>
        <authorList>
            <person name="Lee Y.P."/>
            <person name="Gan H.M."/>
            <person name="Eng W."/>
            <person name="Wheatley M.S."/>
            <person name="Caraballo A."/>
            <person name="Polter S."/>
            <person name="Savka M.A."/>
            <person name="Hudson A.O."/>
        </authorList>
    </citation>
    <scope>NUCLEOTIDE SEQUENCE [LARGE SCALE GENOMIC DNA]</scope>
    <source>
        <strain evidence="2 3">RIT379</strain>
    </source>
</reference>
<protein>
    <recommendedName>
        <fullName evidence="1">N-acetyltransferase domain-containing protein</fullName>
    </recommendedName>
</protein>
<organism evidence="2 3">
    <name type="scientific">Niallia circulans</name>
    <name type="common">Bacillus circulans</name>
    <dbReference type="NCBI Taxonomy" id="1397"/>
    <lineage>
        <taxon>Bacteria</taxon>
        <taxon>Bacillati</taxon>
        <taxon>Bacillota</taxon>
        <taxon>Bacilli</taxon>
        <taxon>Bacillales</taxon>
        <taxon>Bacillaceae</taxon>
        <taxon>Niallia</taxon>
    </lineage>
</organism>
<accession>A0A0J1IRL7</accession>
<evidence type="ECO:0000259" key="1">
    <source>
        <dbReference type="PROSITE" id="PS51186"/>
    </source>
</evidence>
<feature type="domain" description="N-acetyltransferase" evidence="1">
    <location>
        <begin position="1"/>
        <end position="154"/>
    </location>
</feature>
<dbReference type="InterPro" id="IPR000182">
    <property type="entry name" value="GNAT_dom"/>
</dbReference>
<evidence type="ECO:0000313" key="2">
    <source>
        <dbReference type="EMBL" id="KLV28598.1"/>
    </source>
</evidence>
<dbReference type="InterPro" id="IPR016181">
    <property type="entry name" value="Acyl_CoA_acyltransferase"/>
</dbReference>
<proteinExistence type="predicted"/>
<dbReference type="PROSITE" id="PS51186">
    <property type="entry name" value="GNAT"/>
    <property type="match status" value="1"/>
</dbReference>